<protein>
    <submittedName>
        <fullName evidence="2">Uncharacterized protein</fullName>
    </submittedName>
</protein>
<evidence type="ECO:0000313" key="3">
    <source>
        <dbReference type="EMBL" id="WWC69698.1"/>
    </source>
</evidence>
<name>A0A1B9I8Z4_9TREE</name>
<reference evidence="2" key="3">
    <citation type="submission" date="2016-07" db="EMBL/GenBank/DDBJ databases">
        <title>Evolution of pathogenesis and genome organization in the Tremellales.</title>
        <authorList>
            <person name="Cuomo C."/>
            <person name="Litvintseva A."/>
            <person name="Heitman J."/>
            <person name="Chen Y."/>
            <person name="Sun S."/>
            <person name="Springer D."/>
            <person name="Dromer F."/>
            <person name="Young S."/>
            <person name="Zeng Q."/>
            <person name="Chapman S."/>
            <person name="Gujja S."/>
            <person name="Saif S."/>
            <person name="Birren B."/>
        </authorList>
    </citation>
    <scope>NUCLEOTIDE SEQUENCE</scope>
    <source>
        <strain evidence="2">CBS 10737</strain>
    </source>
</reference>
<dbReference type="Proteomes" id="UP000094020">
    <property type="component" value="Chromosome 4"/>
</dbReference>
<sequence>MSSCFSDNTSWSKTVERDEGFPDNSRVHDGDVYRITLNGEDITATRKGEKWSVEGSREPGPWYQFGKQLTTLVWRVAEDPDYQHISQEFSANSFICFNGKQTPIIGYNIFNERPNTGPHPQKSVGQVCNSDDQGQ</sequence>
<feature type="region of interest" description="Disordered" evidence="1">
    <location>
        <begin position="1"/>
        <end position="29"/>
    </location>
</feature>
<feature type="compositionally biased region" description="Polar residues" evidence="1">
    <location>
        <begin position="1"/>
        <end position="13"/>
    </location>
</feature>
<dbReference type="EMBL" id="KI894008">
    <property type="protein sequence ID" value="OCF52072.1"/>
    <property type="molecule type" value="Genomic_DNA"/>
</dbReference>
<feature type="region of interest" description="Disordered" evidence="1">
    <location>
        <begin position="112"/>
        <end position="135"/>
    </location>
</feature>
<dbReference type="AlphaFoldDB" id="A0A1B9I8Z4"/>
<proteinExistence type="predicted"/>
<reference evidence="2" key="1">
    <citation type="submission" date="2013-07" db="EMBL/GenBank/DDBJ databases">
        <title>The Genome Sequence of Cryptococcus pinus CBS10737.</title>
        <authorList>
            <consortium name="The Broad Institute Genome Sequencing Platform"/>
            <person name="Cuomo C."/>
            <person name="Litvintseva A."/>
            <person name="Chen Y."/>
            <person name="Heitman J."/>
            <person name="Sun S."/>
            <person name="Springer D."/>
            <person name="Dromer F."/>
            <person name="Young S.K."/>
            <person name="Zeng Q."/>
            <person name="Gargeya S."/>
            <person name="Fitzgerald M."/>
            <person name="Abouelleil A."/>
            <person name="Alvarado L."/>
            <person name="Berlin A.M."/>
            <person name="Chapman S.B."/>
            <person name="Dewar J."/>
            <person name="Goldberg J."/>
            <person name="Griggs A."/>
            <person name="Gujja S."/>
            <person name="Hansen M."/>
            <person name="Howarth C."/>
            <person name="Imamovic A."/>
            <person name="Larimer J."/>
            <person name="McCowan C."/>
            <person name="Murphy C."/>
            <person name="Pearson M."/>
            <person name="Priest M."/>
            <person name="Roberts A."/>
            <person name="Saif S."/>
            <person name="Shea T."/>
            <person name="Sykes S."/>
            <person name="Wortman J."/>
            <person name="Nusbaum C."/>
            <person name="Birren B."/>
        </authorList>
    </citation>
    <scope>NUCLEOTIDE SEQUENCE [LARGE SCALE GENOMIC DNA]</scope>
    <source>
        <strain evidence="2">CBS 10737</strain>
    </source>
</reference>
<keyword evidence="4" id="KW-1185">Reference proteome</keyword>
<accession>A0A1B9I8Z4</accession>
<evidence type="ECO:0000256" key="1">
    <source>
        <dbReference type="SAM" id="MobiDB-lite"/>
    </source>
</evidence>
<feature type="compositionally biased region" description="Polar residues" evidence="1">
    <location>
        <begin position="123"/>
        <end position="135"/>
    </location>
</feature>
<evidence type="ECO:0000313" key="4">
    <source>
        <dbReference type="Proteomes" id="UP000094020"/>
    </source>
</evidence>
<dbReference type="EMBL" id="CP144522">
    <property type="protein sequence ID" value="WWC69698.1"/>
    <property type="molecule type" value="Genomic_DNA"/>
</dbReference>
<organism evidence="2">
    <name type="scientific">Kwoniella pini CBS 10737</name>
    <dbReference type="NCBI Taxonomy" id="1296096"/>
    <lineage>
        <taxon>Eukaryota</taxon>
        <taxon>Fungi</taxon>
        <taxon>Dikarya</taxon>
        <taxon>Basidiomycota</taxon>
        <taxon>Agaricomycotina</taxon>
        <taxon>Tremellomycetes</taxon>
        <taxon>Tremellales</taxon>
        <taxon>Cryptococcaceae</taxon>
        <taxon>Kwoniella</taxon>
    </lineage>
</organism>
<dbReference type="KEGG" id="kpin:30169726"/>
<dbReference type="RefSeq" id="XP_019013291.1">
    <property type="nucleotide sequence ID" value="XM_019153130.1"/>
</dbReference>
<reference evidence="3" key="4">
    <citation type="submission" date="2024-02" db="EMBL/GenBank/DDBJ databases">
        <title>Comparative genomics of Cryptococcus and Kwoniella reveals pathogenesis evolution and contrasting modes of karyotype evolution via chromosome fusion or intercentromeric recombination.</title>
        <authorList>
            <person name="Coelho M.A."/>
            <person name="David-Palma M."/>
            <person name="Shea T."/>
            <person name="Bowers K."/>
            <person name="McGinley-Smith S."/>
            <person name="Mohammad A.W."/>
            <person name="Gnirke A."/>
            <person name="Yurkov A.M."/>
            <person name="Nowrousian M."/>
            <person name="Sun S."/>
            <person name="Cuomo C.A."/>
            <person name="Heitman J."/>
        </authorList>
    </citation>
    <scope>NUCLEOTIDE SEQUENCE</scope>
    <source>
        <strain evidence="3">CBS 10737</strain>
    </source>
</reference>
<evidence type="ECO:0000313" key="2">
    <source>
        <dbReference type="EMBL" id="OCF52072.1"/>
    </source>
</evidence>
<feature type="compositionally biased region" description="Basic and acidic residues" evidence="1">
    <location>
        <begin position="14"/>
        <end position="29"/>
    </location>
</feature>
<dbReference type="GeneID" id="30169726"/>
<reference evidence="3" key="2">
    <citation type="submission" date="2013-07" db="EMBL/GenBank/DDBJ databases">
        <authorList>
            <consortium name="The Broad Institute Genome Sequencing Platform"/>
            <person name="Cuomo C."/>
            <person name="Litvintseva A."/>
            <person name="Chen Y."/>
            <person name="Heitman J."/>
            <person name="Sun S."/>
            <person name="Springer D."/>
            <person name="Dromer F."/>
            <person name="Young S.K."/>
            <person name="Zeng Q."/>
            <person name="Gargeya S."/>
            <person name="Fitzgerald M."/>
            <person name="Abouelleil A."/>
            <person name="Alvarado L."/>
            <person name="Berlin A.M."/>
            <person name="Chapman S.B."/>
            <person name="Dewar J."/>
            <person name="Goldberg J."/>
            <person name="Griggs A."/>
            <person name="Gujja S."/>
            <person name="Hansen M."/>
            <person name="Howarth C."/>
            <person name="Imamovic A."/>
            <person name="Larimer J."/>
            <person name="McCowan C."/>
            <person name="Murphy C."/>
            <person name="Pearson M."/>
            <person name="Priest M."/>
            <person name="Roberts A."/>
            <person name="Saif S."/>
            <person name="Shea T."/>
            <person name="Sykes S."/>
            <person name="Wortman J."/>
            <person name="Nusbaum C."/>
            <person name="Birren B."/>
        </authorList>
    </citation>
    <scope>NUCLEOTIDE SEQUENCE</scope>
    <source>
        <strain evidence="3">CBS 10737</strain>
    </source>
</reference>
<gene>
    <name evidence="2" type="ORF">I206_01357</name>
    <name evidence="3" type="ORF">I206_103641</name>
</gene>